<evidence type="ECO:0008006" key="2">
    <source>
        <dbReference type="Google" id="ProtNLM"/>
    </source>
</evidence>
<protein>
    <recommendedName>
        <fullName evidence="2">VCBS repeat-containing protein</fullName>
    </recommendedName>
</protein>
<feature type="non-terminal residue" evidence="1">
    <location>
        <position position="78"/>
    </location>
</feature>
<dbReference type="EMBL" id="UINC01028255">
    <property type="protein sequence ID" value="SVB08910.1"/>
    <property type="molecule type" value="Genomic_DNA"/>
</dbReference>
<dbReference type="InterPro" id="IPR028994">
    <property type="entry name" value="Integrin_alpha_N"/>
</dbReference>
<name>A0A382B4Y9_9ZZZZ</name>
<organism evidence="1">
    <name type="scientific">marine metagenome</name>
    <dbReference type="NCBI Taxonomy" id="408172"/>
    <lineage>
        <taxon>unclassified sequences</taxon>
        <taxon>metagenomes</taxon>
        <taxon>ecological metagenomes</taxon>
    </lineage>
</organism>
<dbReference type="SUPFAM" id="SSF69318">
    <property type="entry name" value="Integrin alpha N-terminal domain"/>
    <property type="match status" value="1"/>
</dbReference>
<proteinExistence type="predicted"/>
<evidence type="ECO:0000313" key="1">
    <source>
        <dbReference type="EMBL" id="SVB08910.1"/>
    </source>
</evidence>
<reference evidence="1" key="1">
    <citation type="submission" date="2018-05" db="EMBL/GenBank/DDBJ databases">
        <authorList>
            <person name="Lanie J.A."/>
            <person name="Ng W.-L."/>
            <person name="Kazmierczak K.M."/>
            <person name="Andrzejewski T.M."/>
            <person name="Davidsen T.M."/>
            <person name="Wayne K.J."/>
            <person name="Tettelin H."/>
            <person name="Glass J.I."/>
            <person name="Rusch D."/>
            <person name="Podicherti R."/>
            <person name="Tsui H.-C.T."/>
            <person name="Winkler M.E."/>
        </authorList>
    </citation>
    <scope>NUCLEOTIDE SEQUENCE</scope>
</reference>
<gene>
    <name evidence="1" type="ORF">METZ01_LOCUS161764</name>
</gene>
<accession>A0A382B4Y9</accession>
<dbReference type="AlphaFoldDB" id="A0A382B4Y9"/>
<sequence length="78" mass="8458">MNKHIRPMALLVLSIAYAPISATDMDSSFSVKWQTIPWGSGGLYPAGPPWSMVGPFDFDNDGYGDFVVSSSYTGSFCN</sequence>